<evidence type="ECO:0000313" key="3">
    <source>
        <dbReference type="Proteomes" id="UP000308705"/>
    </source>
</evidence>
<dbReference type="RefSeq" id="WP_137245937.1">
    <property type="nucleotide sequence ID" value="NZ_SZQA01000003.1"/>
</dbReference>
<dbReference type="OrthoDB" id="3294220at2"/>
<keyword evidence="3" id="KW-1185">Reference proteome</keyword>
<proteinExistence type="predicted"/>
<comment type="caution">
    <text evidence="2">The sequence shown here is derived from an EMBL/GenBank/DDBJ whole genome shotgun (WGS) entry which is preliminary data.</text>
</comment>
<dbReference type="EMBL" id="SZQA01000003">
    <property type="protein sequence ID" value="TKK90467.1"/>
    <property type="molecule type" value="Genomic_DNA"/>
</dbReference>
<feature type="transmembrane region" description="Helical" evidence="1">
    <location>
        <begin position="210"/>
        <end position="234"/>
    </location>
</feature>
<feature type="transmembrane region" description="Helical" evidence="1">
    <location>
        <begin position="100"/>
        <end position="124"/>
    </location>
</feature>
<organism evidence="2 3">
    <name type="scientific">Herbidospora galbida</name>
    <dbReference type="NCBI Taxonomy" id="2575442"/>
    <lineage>
        <taxon>Bacteria</taxon>
        <taxon>Bacillati</taxon>
        <taxon>Actinomycetota</taxon>
        <taxon>Actinomycetes</taxon>
        <taxon>Streptosporangiales</taxon>
        <taxon>Streptosporangiaceae</taxon>
        <taxon>Herbidospora</taxon>
    </lineage>
</organism>
<reference evidence="2 3" key="1">
    <citation type="submission" date="2019-04" db="EMBL/GenBank/DDBJ databases">
        <title>Herbidospora sp. NEAU-GS14.nov., a novel actinomycete isolated from soil.</title>
        <authorList>
            <person name="Han L."/>
        </authorList>
    </citation>
    <scope>NUCLEOTIDE SEQUENCE [LARGE SCALE GENOMIC DNA]</scope>
    <source>
        <strain evidence="2 3">NEAU-GS14</strain>
    </source>
</reference>
<evidence type="ECO:0000313" key="2">
    <source>
        <dbReference type="EMBL" id="TKK90467.1"/>
    </source>
</evidence>
<sequence length="239" mass="24759">MRAVRAELAKLGTLPSVWLAAALALVVPTGIALLNRGVPGPDRGYQELAFGVMGVIVLGVVAVSSEYLTEGADAGGGRQLTTSLTAVPSRVRFLAAKAGAVVLVAVPLAFAATAATMAIVHVTLAERAAALDAGRLAGVVCYWTYTALLAFAITVLLRHGVVPLTVLLVNTSVVSVTFLLTKFTPLAYYFPDMAGMRMFVGRIGDDGVVIPPLLGLLVMSAWVAGLLVLAAAVFTRRDA</sequence>
<feature type="transmembrane region" description="Helical" evidence="1">
    <location>
        <begin position="164"/>
        <end position="190"/>
    </location>
</feature>
<dbReference type="Proteomes" id="UP000308705">
    <property type="component" value="Unassembled WGS sequence"/>
</dbReference>
<gene>
    <name evidence="2" type="ORF">FDA94_05575</name>
</gene>
<keyword evidence="1" id="KW-1133">Transmembrane helix</keyword>
<dbReference type="AlphaFoldDB" id="A0A4U3MQA5"/>
<feature type="transmembrane region" description="Helical" evidence="1">
    <location>
        <begin position="136"/>
        <end position="157"/>
    </location>
</feature>
<accession>A0A4U3MQA5</accession>
<protein>
    <submittedName>
        <fullName evidence="2">ABC transporter permease</fullName>
    </submittedName>
</protein>
<keyword evidence="1" id="KW-0472">Membrane</keyword>
<feature type="transmembrane region" description="Helical" evidence="1">
    <location>
        <begin position="48"/>
        <end position="68"/>
    </location>
</feature>
<name>A0A4U3MQA5_9ACTN</name>
<keyword evidence="1" id="KW-0812">Transmembrane</keyword>
<evidence type="ECO:0000256" key="1">
    <source>
        <dbReference type="SAM" id="Phobius"/>
    </source>
</evidence>